<protein>
    <submittedName>
        <fullName evidence="1">Uncharacterized protein</fullName>
    </submittedName>
</protein>
<name>A0A8R1EM38_CAEJA</name>
<evidence type="ECO:0000313" key="1">
    <source>
        <dbReference type="EnsemblMetazoa" id="CJA36875.1"/>
    </source>
</evidence>
<keyword evidence="2" id="KW-1185">Reference proteome</keyword>
<dbReference type="AlphaFoldDB" id="A0A8R1EM38"/>
<dbReference type="Proteomes" id="UP000005237">
    <property type="component" value="Unassembled WGS sequence"/>
</dbReference>
<proteinExistence type="predicted"/>
<accession>A0A8R1EM38</accession>
<reference evidence="2" key="1">
    <citation type="submission" date="2010-08" db="EMBL/GenBank/DDBJ databases">
        <authorList>
            <consortium name="Caenorhabditis japonica Sequencing Consortium"/>
            <person name="Wilson R.K."/>
        </authorList>
    </citation>
    <scope>NUCLEOTIDE SEQUENCE [LARGE SCALE GENOMIC DNA]</scope>
    <source>
        <strain evidence="2">DF5081</strain>
    </source>
</reference>
<evidence type="ECO:0000313" key="2">
    <source>
        <dbReference type="Proteomes" id="UP000005237"/>
    </source>
</evidence>
<sequence>MKTRKLTIIVSVVHDKAELQFRWSLTTLLHSFLKFIDGDSTVIISVEKVECSFIFWKCDVKELNLLRKRKTIPSILFLQFVAVT</sequence>
<reference evidence="1" key="2">
    <citation type="submission" date="2022-06" db="UniProtKB">
        <authorList>
            <consortium name="EnsemblMetazoa"/>
        </authorList>
    </citation>
    <scope>IDENTIFICATION</scope>
    <source>
        <strain evidence="1">DF5081</strain>
    </source>
</reference>
<dbReference type="EnsemblMetazoa" id="CJA36875.1">
    <property type="protein sequence ID" value="CJA36875.1"/>
    <property type="gene ID" value="WBGene00212722"/>
</dbReference>
<organism evidence="1 2">
    <name type="scientific">Caenorhabditis japonica</name>
    <dbReference type="NCBI Taxonomy" id="281687"/>
    <lineage>
        <taxon>Eukaryota</taxon>
        <taxon>Metazoa</taxon>
        <taxon>Ecdysozoa</taxon>
        <taxon>Nematoda</taxon>
        <taxon>Chromadorea</taxon>
        <taxon>Rhabditida</taxon>
        <taxon>Rhabditina</taxon>
        <taxon>Rhabditomorpha</taxon>
        <taxon>Rhabditoidea</taxon>
        <taxon>Rhabditidae</taxon>
        <taxon>Peloderinae</taxon>
        <taxon>Caenorhabditis</taxon>
    </lineage>
</organism>